<keyword evidence="8" id="KW-1185">Reference proteome</keyword>
<dbReference type="InterPro" id="IPR054409">
    <property type="entry name" value="X25_BaPul-like"/>
</dbReference>
<evidence type="ECO:0000259" key="6">
    <source>
        <dbReference type="Pfam" id="PF22058"/>
    </source>
</evidence>
<dbReference type="InterPro" id="IPR040671">
    <property type="entry name" value="Pullulanase_N2"/>
</dbReference>
<dbReference type="SUPFAM" id="SSF51011">
    <property type="entry name" value="Glycosyl hydrolase domain"/>
    <property type="match status" value="1"/>
</dbReference>
<dbReference type="PANTHER" id="PTHR43002">
    <property type="entry name" value="GLYCOGEN DEBRANCHING ENZYME"/>
    <property type="match status" value="1"/>
</dbReference>
<evidence type="ECO:0000259" key="5">
    <source>
        <dbReference type="Pfam" id="PF17967"/>
    </source>
</evidence>
<keyword evidence="2" id="KW-0732">Signal</keyword>
<comment type="caution">
    <text evidence="7">The sequence shown here is derived from an EMBL/GenBank/DDBJ whole genome shotgun (WGS) entry which is preliminary data.</text>
</comment>
<dbReference type="InterPro" id="IPR017853">
    <property type="entry name" value="GH"/>
</dbReference>
<feature type="domain" description="Pullulanase N2" evidence="5">
    <location>
        <begin position="248"/>
        <end position="362"/>
    </location>
</feature>
<dbReference type="Gene3D" id="2.60.40.1180">
    <property type="entry name" value="Golgi alpha-mannosidase II"/>
    <property type="match status" value="1"/>
</dbReference>
<accession>A0ABN3XGY8</accession>
<dbReference type="InterPro" id="IPR011839">
    <property type="entry name" value="Pullul_strch"/>
</dbReference>
<comment type="similarity">
    <text evidence="1">Belongs to the glycosyl hydrolase 13 family.</text>
</comment>
<feature type="domain" description="Alpha-1,6-glucosidases pullulanase-type C-terminal" evidence="4">
    <location>
        <begin position="957"/>
        <end position="1117"/>
    </location>
</feature>
<dbReference type="Gene3D" id="2.60.40.1130">
    <property type="entry name" value="Rab geranylgeranyltransferase alpha-subunit, insert domain"/>
    <property type="match status" value="1"/>
</dbReference>
<evidence type="ECO:0000259" key="3">
    <source>
        <dbReference type="Pfam" id="PF02922"/>
    </source>
</evidence>
<evidence type="ECO:0000313" key="8">
    <source>
        <dbReference type="Proteomes" id="UP001500403"/>
    </source>
</evidence>
<dbReference type="CDD" id="cd12962">
    <property type="entry name" value="X25_BaPul_like"/>
    <property type="match status" value="1"/>
</dbReference>
<organism evidence="7 8">
    <name type="scientific">Streptomyces enissocaesilis</name>
    <dbReference type="NCBI Taxonomy" id="332589"/>
    <lineage>
        <taxon>Bacteria</taxon>
        <taxon>Bacillati</taxon>
        <taxon>Actinomycetota</taxon>
        <taxon>Actinomycetes</taxon>
        <taxon>Kitasatosporales</taxon>
        <taxon>Streptomycetaceae</taxon>
        <taxon>Streptomyces</taxon>
        <taxon>Streptomyces rochei group</taxon>
    </lineage>
</organism>
<dbReference type="Proteomes" id="UP001500403">
    <property type="component" value="Unassembled WGS sequence"/>
</dbReference>
<evidence type="ECO:0008006" key="9">
    <source>
        <dbReference type="Google" id="ProtNLM"/>
    </source>
</evidence>
<evidence type="ECO:0000259" key="4">
    <source>
        <dbReference type="Pfam" id="PF11852"/>
    </source>
</evidence>
<feature type="domain" description="Glycoside hydrolase family 13 N-terminal" evidence="3">
    <location>
        <begin position="373"/>
        <end position="458"/>
    </location>
</feature>
<feature type="domain" description="Amylopullulanase X25" evidence="6">
    <location>
        <begin position="148"/>
        <end position="229"/>
    </location>
</feature>
<feature type="signal peptide" evidence="2">
    <location>
        <begin position="1"/>
        <end position="40"/>
    </location>
</feature>
<feature type="domain" description="Amylopullulanase X25" evidence="6">
    <location>
        <begin position="48"/>
        <end position="139"/>
    </location>
</feature>
<dbReference type="EMBL" id="BAAAUD010000044">
    <property type="protein sequence ID" value="GAA2954903.1"/>
    <property type="molecule type" value="Genomic_DNA"/>
</dbReference>
<dbReference type="InterPro" id="IPR013783">
    <property type="entry name" value="Ig-like_fold"/>
</dbReference>
<name>A0ABN3XGY8_9ACTN</name>
<dbReference type="InterPro" id="IPR004193">
    <property type="entry name" value="Glyco_hydro_13_N"/>
</dbReference>
<dbReference type="Gene3D" id="2.60.40.10">
    <property type="entry name" value="Immunoglobulins"/>
    <property type="match status" value="3"/>
</dbReference>
<evidence type="ECO:0000256" key="2">
    <source>
        <dbReference type="SAM" id="SignalP"/>
    </source>
</evidence>
<dbReference type="CDD" id="cd11341">
    <property type="entry name" value="AmyAc_Pullulanase_LD-like"/>
    <property type="match status" value="1"/>
</dbReference>
<gene>
    <name evidence="7" type="ORF">GCM10010446_44880</name>
</gene>
<dbReference type="Pfam" id="PF02922">
    <property type="entry name" value="CBM_48"/>
    <property type="match status" value="1"/>
</dbReference>
<dbReference type="InterPro" id="IPR014756">
    <property type="entry name" value="Ig_E-set"/>
</dbReference>
<dbReference type="Pfam" id="PF17967">
    <property type="entry name" value="Pullulanase_N2"/>
    <property type="match status" value="1"/>
</dbReference>
<dbReference type="CDD" id="cd02860">
    <property type="entry name" value="E_set_Pullulanase"/>
    <property type="match status" value="1"/>
</dbReference>
<protein>
    <recommendedName>
        <fullName evidence="9">Alpha-1,6-glucosidase</fullName>
    </recommendedName>
</protein>
<dbReference type="SUPFAM" id="SSF81296">
    <property type="entry name" value="E set domains"/>
    <property type="match status" value="2"/>
</dbReference>
<sequence>MLRRPLRAPGHGRRLIPRLTVTALLLTGTTAAADITPALAADAPPAAVAIASDFDTQLGCAGDWAPDCDQAQMERRADGAWSLTVHLKAGSYSYKAALDKSWAVNYGLNAVQGGANIPLTVPAGGADVTFVYDPVTHWVTDTLTTTLVTAVGDFQSELGCAADGVTDCLASWLTDPDGDGTGTFTTTGLPAGTYKARAALGLPGTPAGGETSFTVAADGAKTTFSYTGSSQVLDVYAGEPKPSLAPRAAHWLTDGLIAWDLGDKPADRTYHLAAAPDGGLAAGGTGITGGTVIPLTYDPDGLPASLKTQYPHLAKLGALRLPPAWAAKAPGLLKGQVAVAALDADGTLHTATGLQTPGVLDDLYAAPAKKAALGPVFKGGKPTLSVWAPTAKSVSAELYDTATSTRPRLVDMTLDPRTGVWSVRGEKNWKNTYYRFAVKVWAPAVLKTVTNRVTDPYSLSLSTDSRLSQIIDLDDRATAPRGWNNSRSPKAIDAGEQQIQELHLRDFSAADDNVPAAERGTYSALTHPKSAGWKHLKELAGSGVTSVQLLPAFDFAGTAEKRADQATPACDLPSMAPDSEAQQACVAGTQATDAYNWGYNPFHFTVPEGSYATDPNGSSRVVEFRQMVQALHDAGLRVVMDVVYNHTAAAGQDPASVLDRVVPGYYHRLDATGTVTRDSCCADTAPEHAMMNKLVVDSVTTWAEQYRIDGFRFDLMGLDPKQTMLDVDSALAGLTPGRHGVDGKNIALYGEGWNYGVVADDARFVQATQENMAGTGIGTFNDRLRDGVRGGGISDADPRRQGFASGLFTDPNGAGVNGTPEQQKARLLKDMDLVKIGLAGNLADYSFTTSDGTRRKGSQLDYNGHPAGYTAAPGEAVNYVEAHDNLALYDALAYKLPADTTPEARARVQALALATSTLSQSPSMAQAGTDLLRSKSLDHNSYDSGDWFNAVRWDCRDGNGFGRGLPPAESNRAQWDLARPLLADTSLIPGCEETGKAGEQFQQLLKIKKSTPLFSLGSAAAVQKRLSFPLSGTPGETPGVITQHLDGRGLDTYKNVTVVYNATAQTQQQTLKGLAGSRQVLHPVLAQGGDATVRQSAFRADSGTFTVPAHTVAVFVQR</sequence>
<evidence type="ECO:0000313" key="7">
    <source>
        <dbReference type="EMBL" id="GAA2954903.1"/>
    </source>
</evidence>
<dbReference type="InterPro" id="IPR024561">
    <property type="entry name" value="Pullul_strch_C"/>
</dbReference>
<dbReference type="RefSeq" id="WP_344497338.1">
    <property type="nucleotide sequence ID" value="NZ_BAAAUD010000044.1"/>
</dbReference>
<reference evidence="7 8" key="1">
    <citation type="journal article" date="2019" name="Int. J. Syst. Evol. Microbiol.">
        <title>The Global Catalogue of Microorganisms (GCM) 10K type strain sequencing project: providing services to taxonomists for standard genome sequencing and annotation.</title>
        <authorList>
            <consortium name="The Broad Institute Genomics Platform"/>
            <consortium name="The Broad Institute Genome Sequencing Center for Infectious Disease"/>
            <person name="Wu L."/>
            <person name="Ma J."/>
        </authorList>
    </citation>
    <scope>NUCLEOTIDE SEQUENCE [LARGE SCALE GENOMIC DNA]</scope>
    <source>
        <strain evidence="7 8">JCM 9088</strain>
    </source>
</reference>
<dbReference type="NCBIfam" id="TIGR02103">
    <property type="entry name" value="pullul_strch"/>
    <property type="match status" value="1"/>
</dbReference>
<feature type="chain" id="PRO_5045747400" description="Alpha-1,6-glucosidase" evidence="2">
    <location>
        <begin position="41"/>
        <end position="1118"/>
    </location>
</feature>
<dbReference type="Gene3D" id="3.20.20.80">
    <property type="entry name" value="Glycosidases"/>
    <property type="match status" value="1"/>
</dbReference>
<evidence type="ECO:0000256" key="1">
    <source>
        <dbReference type="ARBA" id="ARBA00008061"/>
    </source>
</evidence>
<dbReference type="Pfam" id="PF11852">
    <property type="entry name" value="Pullul_strch_C"/>
    <property type="match status" value="1"/>
</dbReference>
<proteinExistence type="inferred from homology"/>
<dbReference type="SUPFAM" id="SSF51445">
    <property type="entry name" value="(Trans)glycosidases"/>
    <property type="match status" value="1"/>
</dbReference>
<dbReference type="Pfam" id="PF22058">
    <property type="entry name" value="X25_BaPul_like"/>
    <property type="match status" value="2"/>
</dbReference>
<dbReference type="InterPro" id="IPR013780">
    <property type="entry name" value="Glyco_hydro_b"/>
</dbReference>